<keyword evidence="5 9" id="KW-0812">Transmembrane</keyword>
<evidence type="ECO:0000256" key="9">
    <source>
        <dbReference type="SAM" id="Phobius"/>
    </source>
</evidence>
<proteinExistence type="inferred from homology"/>
<feature type="transmembrane region" description="Helical" evidence="9">
    <location>
        <begin position="87"/>
        <end position="108"/>
    </location>
</feature>
<evidence type="ECO:0000256" key="4">
    <source>
        <dbReference type="ARBA" id="ARBA00022519"/>
    </source>
</evidence>
<feature type="transmembrane region" description="Helical" evidence="9">
    <location>
        <begin position="128"/>
        <end position="150"/>
    </location>
</feature>
<evidence type="ECO:0000256" key="6">
    <source>
        <dbReference type="ARBA" id="ARBA00022989"/>
    </source>
</evidence>
<evidence type="ECO:0000256" key="7">
    <source>
        <dbReference type="ARBA" id="ARBA00023136"/>
    </source>
</evidence>
<comment type="subcellular location">
    <subcellularLocation>
        <location evidence="1">Cell inner membrane</location>
        <topology evidence="1">Multi-pass membrane protein</topology>
    </subcellularLocation>
</comment>
<evidence type="ECO:0000256" key="2">
    <source>
        <dbReference type="ARBA" id="ARBA00022448"/>
    </source>
</evidence>
<feature type="domain" description="Tripartite ATP-independent periplasmic transporters DctQ component" evidence="10">
    <location>
        <begin position="25"/>
        <end position="153"/>
    </location>
</feature>
<dbReference type="HOGENOM" id="CLU_086356_3_1_9"/>
<keyword evidence="2" id="KW-0813">Transport</keyword>
<dbReference type="AlphaFoldDB" id="E7GPG6"/>
<dbReference type="GO" id="GO:0022857">
    <property type="term" value="F:transmembrane transporter activity"/>
    <property type="evidence" value="ECO:0007669"/>
    <property type="project" value="TreeGrafter"/>
</dbReference>
<dbReference type="Proteomes" id="UP000002970">
    <property type="component" value="Unassembled WGS sequence"/>
</dbReference>
<dbReference type="PANTHER" id="PTHR35011:SF2">
    <property type="entry name" value="2,3-DIKETO-L-GULONATE TRAP TRANSPORTER SMALL PERMEASE PROTEIN YIAM"/>
    <property type="match status" value="1"/>
</dbReference>
<feature type="transmembrane region" description="Helical" evidence="9">
    <location>
        <begin position="49"/>
        <end position="66"/>
    </location>
</feature>
<evidence type="ECO:0000256" key="1">
    <source>
        <dbReference type="ARBA" id="ARBA00004429"/>
    </source>
</evidence>
<evidence type="ECO:0000259" key="10">
    <source>
        <dbReference type="Pfam" id="PF04290"/>
    </source>
</evidence>
<evidence type="ECO:0000256" key="8">
    <source>
        <dbReference type="ARBA" id="ARBA00038436"/>
    </source>
</evidence>
<sequence length="162" mass="18234">MAEKVKKVVGNLDQILMAATMAIVCLLLIVQVFFRYVLNSPLIWSEECARYMFVWTVMLGLGYNVRTKNNISVSLLTSRLPGSMQRGLEYITDLVVLASYFFCLPPLLKYLEAQSRIKSTAMRMPMGLLAVSVLIGVLSLLLQTAVSVWLKLRKDIGGRKEK</sequence>
<feature type="transmembrane region" description="Helical" evidence="9">
    <location>
        <begin position="12"/>
        <end position="37"/>
    </location>
</feature>
<protein>
    <recommendedName>
        <fullName evidence="10">Tripartite ATP-independent periplasmic transporters DctQ component domain-containing protein</fullName>
    </recommendedName>
</protein>
<accession>E7GPG6</accession>
<keyword evidence="7 9" id="KW-0472">Membrane</keyword>
<comment type="caution">
    <text evidence="11">The sequence shown here is derived from an EMBL/GenBank/DDBJ whole genome shotgun (WGS) entry which is preliminary data.</text>
</comment>
<dbReference type="eggNOG" id="COG3090">
    <property type="taxonomic scope" value="Bacteria"/>
</dbReference>
<evidence type="ECO:0000313" key="12">
    <source>
        <dbReference type="Proteomes" id="UP000002970"/>
    </source>
</evidence>
<gene>
    <name evidence="11" type="ORF">HMPREF9474_02811</name>
</gene>
<dbReference type="GO" id="GO:0015740">
    <property type="term" value="P:C4-dicarboxylate transport"/>
    <property type="evidence" value="ECO:0007669"/>
    <property type="project" value="TreeGrafter"/>
</dbReference>
<comment type="similarity">
    <text evidence="8">Belongs to the TRAP transporter small permease family.</text>
</comment>
<dbReference type="Pfam" id="PF04290">
    <property type="entry name" value="DctQ"/>
    <property type="match status" value="1"/>
</dbReference>
<keyword evidence="12" id="KW-1185">Reference proteome</keyword>
<organism evidence="11 12">
    <name type="scientific">Clostridium symbiosum (strain WAL-14163)</name>
    <dbReference type="NCBI Taxonomy" id="742740"/>
    <lineage>
        <taxon>Bacteria</taxon>
        <taxon>Bacillati</taxon>
        <taxon>Bacillota</taxon>
        <taxon>Clostridia</taxon>
        <taxon>Lachnospirales</taxon>
        <taxon>Lachnospiraceae</taxon>
        <taxon>Otoolea</taxon>
    </lineage>
</organism>
<dbReference type="PANTHER" id="PTHR35011">
    <property type="entry name" value="2,3-DIKETO-L-GULONATE TRAP TRANSPORTER SMALL PERMEASE PROTEIN YIAM"/>
    <property type="match status" value="1"/>
</dbReference>
<keyword evidence="3" id="KW-1003">Cell membrane</keyword>
<dbReference type="RefSeq" id="WP_003501605.1">
    <property type="nucleotide sequence ID" value="NZ_GL834311.1"/>
</dbReference>
<dbReference type="InterPro" id="IPR007387">
    <property type="entry name" value="TRAP_DctQ"/>
</dbReference>
<dbReference type="STRING" id="1512.GCA_900049235_03031"/>
<reference evidence="11 12" key="1">
    <citation type="submission" date="2010-12" db="EMBL/GenBank/DDBJ databases">
        <title>The Genome Sequence of Clostridium symbiosum strain WAL-14163.</title>
        <authorList>
            <person name="Earl A."/>
            <person name="Ward D."/>
            <person name="Feldgarden M."/>
            <person name="Gevers D."/>
            <person name="Finegold S.M."/>
            <person name="Summanen P.H."/>
            <person name="Molitoris D.R."/>
            <person name="Vaisanen M.L."/>
            <person name="Daigneault M."/>
            <person name="Young S.K."/>
            <person name="Zeng Q."/>
            <person name="Gargeya S."/>
            <person name="Fitzgerald M."/>
            <person name="Haas B."/>
            <person name="Abouelleil A."/>
            <person name="Alvarado L."/>
            <person name="Arachchi H.M."/>
            <person name="Berlin A."/>
            <person name="Brown A."/>
            <person name="Chapman S.B."/>
            <person name="Chen Z."/>
            <person name="Dunbar C."/>
            <person name="Freedman E."/>
            <person name="Gearin G."/>
            <person name="Gellesch M."/>
            <person name="Goldberg J."/>
            <person name="Griggs A."/>
            <person name="Gujja S."/>
            <person name="Heilman E."/>
            <person name="Heiman D."/>
            <person name="Howarth C."/>
            <person name="Larson L."/>
            <person name="Lui A."/>
            <person name="MacDonald P.J.P."/>
            <person name="Mehta T."/>
            <person name="Montmayeur A."/>
            <person name="Murphy C."/>
            <person name="Neiman D."/>
            <person name="Pearson M."/>
            <person name="Priest M."/>
            <person name="Roberts A."/>
            <person name="Saif S."/>
            <person name="Shea T."/>
            <person name="Shenoy N."/>
            <person name="Sisk P."/>
            <person name="Stolte C."/>
            <person name="Sykes S."/>
            <person name="White J."/>
            <person name="Yandava C."/>
            <person name="Nusbaum C."/>
            <person name="Birren B."/>
        </authorList>
    </citation>
    <scope>NUCLEOTIDE SEQUENCE [LARGE SCALE GENOMIC DNA]</scope>
    <source>
        <strain evidence="11 12">WAL-14163</strain>
    </source>
</reference>
<evidence type="ECO:0000313" key="11">
    <source>
        <dbReference type="EMBL" id="EGA93347.1"/>
    </source>
</evidence>
<evidence type="ECO:0000256" key="5">
    <source>
        <dbReference type="ARBA" id="ARBA00022692"/>
    </source>
</evidence>
<evidence type="ECO:0000256" key="3">
    <source>
        <dbReference type="ARBA" id="ARBA00022475"/>
    </source>
</evidence>
<dbReference type="GO" id="GO:0005886">
    <property type="term" value="C:plasma membrane"/>
    <property type="evidence" value="ECO:0007669"/>
    <property type="project" value="UniProtKB-SubCell"/>
</dbReference>
<keyword evidence="6 9" id="KW-1133">Transmembrane helix</keyword>
<name>E7GPG6_CLOS6</name>
<dbReference type="EMBL" id="ADLQ01000065">
    <property type="protein sequence ID" value="EGA93347.1"/>
    <property type="molecule type" value="Genomic_DNA"/>
</dbReference>
<dbReference type="InterPro" id="IPR055348">
    <property type="entry name" value="DctQ"/>
</dbReference>
<keyword evidence="4" id="KW-0997">Cell inner membrane</keyword>